<keyword evidence="9" id="KW-0811">Translocation</keyword>
<dbReference type="GO" id="GO:0017056">
    <property type="term" value="F:structural constituent of nuclear pore"/>
    <property type="evidence" value="ECO:0007669"/>
    <property type="project" value="InterPro"/>
</dbReference>
<dbReference type="GO" id="GO:0048513">
    <property type="term" value="P:animal organ development"/>
    <property type="evidence" value="ECO:0007669"/>
    <property type="project" value="UniProtKB-ARBA"/>
</dbReference>
<dbReference type="PANTHER" id="PTHR13405">
    <property type="entry name" value="NUCLEAR PORE COMPLEX PROTEIN NUP133"/>
    <property type="match status" value="1"/>
</dbReference>
<dbReference type="InterPro" id="IPR015943">
    <property type="entry name" value="WD40/YVTN_repeat-like_dom_sf"/>
</dbReference>
<feature type="domain" description="Nucleoporin Nup133/Nup155-like N-terminal" evidence="18">
    <location>
        <begin position="84"/>
        <end position="445"/>
    </location>
</feature>
<dbReference type="GO" id="GO:0000776">
    <property type="term" value="C:kinetochore"/>
    <property type="evidence" value="ECO:0007669"/>
    <property type="project" value="UniProtKB-KW"/>
</dbReference>
<feature type="region of interest" description="Disordered" evidence="16">
    <location>
        <begin position="1"/>
        <end position="31"/>
    </location>
</feature>
<keyword evidence="10" id="KW-0906">Nuclear pore complex</keyword>
<dbReference type="OrthoDB" id="103454at2759"/>
<evidence type="ECO:0000259" key="18">
    <source>
        <dbReference type="Pfam" id="PF08801"/>
    </source>
</evidence>
<gene>
    <name evidence="19" type="primary">nup133</name>
</gene>
<evidence type="ECO:0000256" key="12">
    <source>
        <dbReference type="ARBA" id="ARBA00023328"/>
    </source>
</evidence>
<evidence type="ECO:0000256" key="16">
    <source>
        <dbReference type="SAM" id="MobiDB-lite"/>
    </source>
</evidence>
<dbReference type="GO" id="GO:0048731">
    <property type="term" value="P:system development"/>
    <property type="evidence" value="ECO:0007669"/>
    <property type="project" value="UniProtKB-ARBA"/>
</dbReference>
<dbReference type="Pfam" id="PF08801">
    <property type="entry name" value="Nucleoporin_N"/>
    <property type="match status" value="1"/>
</dbReference>
<dbReference type="InterPro" id="IPR014908">
    <property type="entry name" value="Nucleoporin_Nup133/Nup155_N"/>
</dbReference>
<evidence type="ECO:0000256" key="2">
    <source>
        <dbReference type="ARBA" id="ARBA00004629"/>
    </source>
</evidence>
<dbReference type="SUPFAM" id="SSF117289">
    <property type="entry name" value="Nucleoporin domain"/>
    <property type="match status" value="1"/>
</dbReference>
<evidence type="ECO:0000313" key="20">
    <source>
        <dbReference type="Proteomes" id="UP000314986"/>
    </source>
</evidence>
<dbReference type="GO" id="GO:0006606">
    <property type="term" value="P:protein import into nucleus"/>
    <property type="evidence" value="ECO:0007669"/>
    <property type="project" value="TreeGrafter"/>
</dbReference>
<reference evidence="19" key="4">
    <citation type="submission" date="2025-08" db="UniProtKB">
        <authorList>
            <consortium name="Ensembl"/>
        </authorList>
    </citation>
    <scope>IDENTIFICATION</scope>
</reference>
<evidence type="ECO:0000256" key="15">
    <source>
        <dbReference type="ARBA" id="ARBA00068592"/>
    </source>
</evidence>
<keyword evidence="11" id="KW-0539">Nucleus</keyword>
<evidence type="ECO:0000256" key="10">
    <source>
        <dbReference type="ARBA" id="ARBA00023132"/>
    </source>
</evidence>
<dbReference type="FunFam" id="1.25.40.700:FF:000001">
    <property type="entry name" value="Nuclear pore complex protein"/>
    <property type="match status" value="1"/>
</dbReference>
<evidence type="ECO:0000259" key="17">
    <source>
        <dbReference type="Pfam" id="PF03177"/>
    </source>
</evidence>
<dbReference type="KEGG" id="cmk:103179266"/>
<dbReference type="FunFam" id="1.20.58.1380:FF:000001">
    <property type="entry name" value="Nuclear pore complex protein Nup133"/>
    <property type="match status" value="1"/>
</dbReference>
<organism evidence="19 20">
    <name type="scientific">Callorhinchus milii</name>
    <name type="common">Ghost shark</name>
    <dbReference type="NCBI Taxonomy" id="7868"/>
    <lineage>
        <taxon>Eukaryota</taxon>
        <taxon>Metazoa</taxon>
        <taxon>Chordata</taxon>
        <taxon>Craniata</taxon>
        <taxon>Vertebrata</taxon>
        <taxon>Chondrichthyes</taxon>
        <taxon>Holocephali</taxon>
        <taxon>Chimaeriformes</taxon>
        <taxon>Callorhinchidae</taxon>
        <taxon>Callorhinchus</taxon>
    </lineage>
</organism>
<name>A0A4W3HMK3_CALMI</name>
<dbReference type="GeneTree" id="ENSGT00390000011529"/>
<reference evidence="20" key="1">
    <citation type="journal article" date="2006" name="Science">
        <title>Ancient noncoding elements conserved in the human genome.</title>
        <authorList>
            <person name="Venkatesh B."/>
            <person name="Kirkness E.F."/>
            <person name="Loh Y.H."/>
            <person name="Halpern A.L."/>
            <person name="Lee A.P."/>
            <person name="Johnson J."/>
            <person name="Dandona N."/>
            <person name="Viswanathan L.D."/>
            <person name="Tay A."/>
            <person name="Venter J.C."/>
            <person name="Strausberg R.L."/>
            <person name="Brenner S."/>
        </authorList>
    </citation>
    <scope>NUCLEOTIDE SEQUENCE [LARGE SCALE GENOMIC DNA]</scope>
</reference>
<evidence type="ECO:0000256" key="6">
    <source>
        <dbReference type="ARBA" id="ARBA00022816"/>
    </source>
</evidence>
<dbReference type="Proteomes" id="UP000314986">
    <property type="component" value="Unassembled WGS sequence"/>
</dbReference>
<evidence type="ECO:0000256" key="11">
    <source>
        <dbReference type="ARBA" id="ARBA00023242"/>
    </source>
</evidence>
<comment type="similarity">
    <text evidence="3">Belongs to the nucleoporin Nup133 family.</text>
</comment>
<reference evidence="19" key="5">
    <citation type="submission" date="2025-09" db="UniProtKB">
        <authorList>
            <consortium name="Ensembl"/>
        </authorList>
    </citation>
    <scope>IDENTIFICATION</scope>
</reference>
<dbReference type="STRING" id="7868.ENSCMIP00000017306"/>
<comment type="function">
    <text evidence="13">Involved in poly(A)+ RNA transport. Involved in nephrogenesis.</text>
</comment>
<keyword evidence="6" id="KW-0509">mRNA transport</keyword>
<dbReference type="RefSeq" id="XP_007892651.1">
    <property type="nucleotide sequence ID" value="XM_007894460.2"/>
</dbReference>
<keyword evidence="4" id="KW-0813">Transport</keyword>
<comment type="subunit">
    <text evidence="14">Forms part of the Nup160 subcomplex in the nuclear pore which is composed of NUP160, NUP133, NUP107 and Nup96. This complex plays a role in RNA export and in tethering Nup98 and NUP153 to the nucleus.</text>
</comment>
<dbReference type="Gene3D" id="2.130.10.10">
    <property type="entry name" value="YVTN repeat-like/Quinoprotein amine dehydrogenase"/>
    <property type="match status" value="1"/>
</dbReference>
<keyword evidence="12" id="KW-0137">Centromere</keyword>
<proteinExistence type="inferred from homology"/>
<dbReference type="InterPro" id="IPR007187">
    <property type="entry name" value="Nucleoporin_Nup133/Nup155_C"/>
</dbReference>
<feature type="domain" description="Nucleoporin Nup133/Nup155-like C-terminal" evidence="17">
    <location>
        <begin position="797"/>
        <end position="1012"/>
    </location>
</feature>
<dbReference type="GO" id="GO:0016973">
    <property type="term" value="P:poly(A)+ mRNA export from nucleus"/>
    <property type="evidence" value="ECO:0007669"/>
    <property type="project" value="TreeGrafter"/>
</dbReference>
<sequence>MFSPRAASAVKRPHSGSLGSPMNRSGGAFSAPGRRSATAAGACVYSPAWRCSLGNRSTLTPNRTAQYQMVSDTVNYDIRSFGSSLPVKVMEALTLAEEDEPISVKISESGWTWLVSGEKVIFWKIGQMSVTKLSVCKELQLPPSECLFVADLIAVSYQNESSSVQSLSVMAASREGTVRYWPSLAHEGSFTEITVDLGGNECEFLIAIMGGGFILASHSNQLLRLTPDSSGKVSQRPVQQSQGMLSGLSRRVSSLFGILTPTSDVVLKSILWDEENECLYTLTSSSLNKWEVDETSERHVLSWDLNRGLKEYLADAIWGLDENFEAVKAGVKVRYLDLQLSKDGLVILTATWNLSDEPCLIYYTLTTVQDTGYQISDDIRLEVTEYAPEYHPGEDLPCSRFLIPEFSNPAAYLYSSDIIFACCTGTGRSSLPQEKIVLNTPGDGILGAGSCAGSPVIFCRNSGLLAIGPKESVSTLPENIEDSLALAASEAALESDAGQSSSRMDVVPHEDKTKLLKTAFVLFCRKDVIGAQTMLEDMFPEEHDLEQDEDLNSAVAQISLDLINDYPACDPRWAESVPNDGGQFSNTSLLLLHQLEDKLKAYYCFMEFLQEVGLINRLGTVMVRGMPMATRLLLCEHAEKLSAAIVLKNHHTKFPDLVNAAIICALSKQNEGVPQNLTPADVFFREVSQIDSVFECLLEEEEHFLEETPSTSLEWAQTVVNVNHVLKDMLQAAVHYRHNKCSLYKSGAEVETEPECVPWTAFSGPGGIRNVIVRQNDIILKKVYPHVDTSLRNTLLEQLVALLDFYLDGYVCQLKSVDKPDSQERYSKLDMEYTQKRSDLLSPLLSLGQYQWTAALAEKYCDFDILIQMCEQTDNQSRLQRYMTQFADQNFSDFLFRWYMEKGKRGKLLSPPVSQHAQLANFLQSHEHLSWLHEINVQHFEKAHETLLNLSNVEVRCFAKKKTLLSLSKLSAFASDVPEDFLQEKMEEMNEQERYMLHQETLPKELLEMKMLNMNTMPVLSASQLIYLYISDENTKANEYDFKKALDLLEYVEKEEDLDTDALKLEIFCRAIQRNKWSSDLKDDPVEAAKETILIRILDKLRNEGVQLKDYLPPVKELLNEDYLGALRLNSYFEFLLQANYEHYIALQT</sequence>
<dbReference type="InterPro" id="IPR037624">
    <property type="entry name" value="Nup133-like"/>
</dbReference>
<protein>
    <recommendedName>
        <fullName evidence="15">Nuclear pore complex protein Nup133</fullName>
    </recommendedName>
</protein>
<keyword evidence="8" id="KW-0653">Protein transport</keyword>
<reference evidence="20" key="3">
    <citation type="journal article" date="2014" name="Nature">
        <title>Elephant shark genome provides unique insights into gnathostome evolution.</title>
        <authorList>
            <consortium name="International Elephant Shark Genome Sequencing Consortium"/>
            <person name="Venkatesh B."/>
            <person name="Lee A.P."/>
            <person name="Ravi V."/>
            <person name="Maurya A.K."/>
            <person name="Lian M.M."/>
            <person name="Swann J.B."/>
            <person name="Ohta Y."/>
            <person name="Flajnik M.F."/>
            <person name="Sutoh Y."/>
            <person name="Kasahara M."/>
            <person name="Hoon S."/>
            <person name="Gangu V."/>
            <person name="Roy S.W."/>
            <person name="Irimia M."/>
            <person name="Korzh V."/>
            <person name="Kondrychyn I."/>
            <person name="Lim Z.W."/>
            <person name="Tay B.H."/>
            <person name="Tohari S."/>
            <person name="Kong K.W."/>
            <person name="Ho S."/>
            <person name="Lorente-Galdos B."/>
            <person name="Quilez J."/>
            <person name="Marques-Bonet T."/>
            <person name="Raney B.J."/>
            <person name="Ingham P.W."/>
            <person name="Tay A."/>
            <person name="Hillier L.W."/>
            <person name="Minx P."/>
            <person name="Boehm T."/>
            <person name="Wilson R.K."/>
            <person name="Brenner S."/>
            <person name="Warren W.C."/>
        </authorList>
    </citation>
    <scope>NUCLEOTIDE SEQUENCE [LARGE SCALE GENOMIC DNA]</scope>
</reference>
<dbReference type="PANTHER" id="PTHR13405:SF11">
    <property type="entry name" value="NUCLEAR PORE COMPLEX PROTEIN NUP133"/>
    <property type="match status" value="1"/>
</dbReference>
<dbReference type="InParanoid" id="A0A4W3HMK3"/>
<dbReference type="CTD" id="55746"/>
<dbReference type="OMA" id="TRKYEEY"/>
<comment type="subcellular location">
    <subcellularLocation>
        <location evidence="2">Chromosome</location>
        <location evidence="2">Centromere</location>
        <location evidence="2">Kinetochore</location>
    </subcellularLocation>
    <subcellularLocation>
        <location evidence="1">Nucleus</location>
        <location evidence="1">Nuclear pore complex</location>
    </subcellularLocation>
</comment>
<evidence type="ECO:0000313" key="19">
    <source>
        <dbReference type="Ensembl" id="ENSCMIP00000017306.1"/>
    </source>
</evidence>
<keyword evidence="7" id="KW-0995">Kinetochore</keyword>
<dbReference type="GeneID" id="103179266"/>
<evidence type="ECO:0000256" key="9">
    <source>
        <dbReference type="ARBA" id="ARBA00023010"/>
    </source>
</evidence>
<keyword evidence="5" id="KW-0158">Chromosome</keyword>
<evidence type="ECO:0000256" key="14">
    <source>
        <dbReference type="ARBA" id="ARBA00061981"/>
    </source>
</evidence>
<evidence type="ECO:0000256" key="3">
    <source>
        <dbReference type="ARBA" id="ARBA00005569"/>
    </source>
</evidence>
<dbReference type="FunFam" id="2.130.10.10:FF:000238">
    <property type="entry name" value="Nuclear pore complex protein Nup133"/>
    <property type="match status" value="1"/>
</dbReference>
<dbReference type="GO" id="GO:0031080">
    <property type="term" value="C:nuclear pore outer ring"/>
    <property type="evidence" value="ECO:0007669"/>
    <property type="project" value="TreeGrafter"/>
</dbReference>
<keyword evidence="20" id="KW-1185">Reference proteome</keyword>
<dbReference type="Gene3D" id="1.20.58.1380">
    <property type="match status" value="1"/>
</dbReference>
<evidence type="ECO:0000256" key="5">
    <source>
        <dbReference type="ARBA" id="ARBA00022454"/>
    </source>
</evidence>
<evidence type="ECO:0000256" key="1">
    <source>
        <dbReference type="ARBA" id="ARBA00004567"/>
    </source>
</evidence>
<reference evidence="20" key="2">
    <citation type="journal article" date="2007" name="PLoS Biol.">
        <title>Survey sequencing and comparative analysis of the elephant shark (Callorhinchus milii) genome.</title>
        <authorList>
            <person name="Venkatesh B."/>
            <person name="Kirkness E.F."/>
            <person name="Loh Y.H."/>
            <person name="Halpern A.L."/>
            <person name="Lee A.P."/>
            <person name="Johnson J."/>
            <person name="Dandona N."/>
            <person name="Viswanathan L.D."/>
            <person name="Tay A."/>
            <person name="Venter J.C."/>
            <person name="Strausberg R.L."/>
            <person name="Brenner S."/>
        </authorList>
    </citation>
    <scope>NUCLEOTIDE SEQUENCE [LARGE SCALE GENOMIC DNA]</scope>
</reference>
<evidence type="ECO:0000256" key="8">
    <source>
        <dbReference type="ARBA" id="ARBA00022927"/>
    </source>
</evidence>
<accession>A0A4W3HMK3</accession>
<evidence type="ECO:0000256" key="13">
    <source>
        <dbReference type="ARBA" id="ARBA00055775"/>
    </source>
</evidence>
<evidence type="ECO:0000256" key="4">
    <source>
        <dbReference type="ARBA" id="ARBA00022448"/>
    </source>
</evidence>
<dbReference type="AlphaFoldDB" id="A0A4W3HMK3"/>
<evidence type="ECO:0000256" key="7">
    <source>
        <dbReference type="ARBA" id="ARBA00022838"/>
    </source>
</evidence>
<dbReference type="Ensembl" id="ENSCMIT00000017644.1">
    <property type="protein sequence ID" value="ENSCMIP00000017306.1"/>
    <property type="gene ID" value="ENSCMIG00000008151.1"/>
</dbReference>
<dbReference type="Gene3D" id="1.25.40.700">
    <property type="match status" value="1"/>
</dbReference>
<dbReference type="GO" id="GO:0000972">
    <property type="term" value="P:transcription-dependent tethering of RNA polymerase II gene DNA at nuclear periphery"/>
    <property type="evidence" value="ECO:0007669"/>
    <property type="project" value="TreeGrafter"/>
</dbReference>
<dbReference type="Pfam" id="PF03177">
    <property type="entry name" value="Nucleoporin_C"/>
    <property type="match status" value="1"/>
</dbReference>